<gene>
    <name evidence="2" type="ORF">QR46_4853</name>
</gene>
<reference evidence="2 3" key="1">
    <citation type="journal article" date="2015" name="Mol. Biochem. Parasitol.">
        <title>Identification of polymorphic genes for use in assemblage B genotyping assays through comparative genomics of multiple assemblage B Giardia duodenalis isolates.</title>
        <authorList>
            <person name="Wielinga C."/>
            <person name="Thompson R.C."/>
            <person name="Monis P."/>
            <person name="Ryan U."/>
        </authorList>
    </citation>
    <scope>NUCLEOTIDE SEQUENCE [LARGE SCALE GENOMIC DNA]</scope>
    <source>
        <strain evidence="2 3">BAH15c1</strain>
    </source>
</reference>
<keyword evidence="1" id="KW-0812">Transmembrane</keyword>
<keyword evidence="1" id="KW-1133">Transmembrane helix</keyword>
<name>A0A132NM82_GIAIN</name>
<keyword evidence="1" id="KW-0472">Membrane</keyword>
<feature type="transmembrane region" description="Helical" evidence="1">
    <location>
        <begin position="84"/>
        <end position="103"/>
    </location>
</feature>
<evidence type="ECO:0000313" key="2">
    <source>
        <dbReference type="EMBL" id="KWX11190.1"/>
    </source>
</evidence>
<dbReference type="EMBL" id="JXTI01000256">
    <property type="protein sequence ID" value="KWX11190.1"/>
    <property type="molecule type" value="Genomic_DNA"/>
</dbReference>
<protein>
    <submittedName>
        <fullName evidence="2">tRNA pseudouridine synthase A</fullName>
    </submittedName>
</protein>
<accession>A0A132NM82</accession>
<evidence type="ECO:0000313" key="3">
    <source>
        <dbReference type="Proteomes" id="UP000070089"/>
    </source>
</evidence>
<sequence length="153" mass="16883">MGPAAQHWQPVGEQIISHSRPLSTSLLVHPVSTEKTTVPFDVKFQPSLVNTVVFLLGMYQDLAINVVNYPGEPYMLALTQFKKLWRGVIISVAVTMVLTIQLLPEVNEMLGLLAMDGHVQRTVMTLGLLDVLLCFGVEKASFRILGPKPSEDV</sequence>
<proteinExistence type="predicted"/>
<dbReference type="VEuPathDB" id="GiardiaDB:QR46_4853"/>
<dbReference type="Proteomes" id="UP000070089">
    <property type="component" value="Unassembled WGS sequence"/>
</dbReference>
<comment type="caution">
    <text evidence="2">The sequence shown here is derived from an EMBL/GenBank/DDBJ whole genome shotgun (WGS) entry which is preliminary data.</text>
</comment>
<dbReference type="AlphaFoldDB" id="A0A132NM82"/>
<organism evidence="2 3">
    <name type="scientific">Giardia duodenalis assemblage B</name>
    <dbReference type="NCBI Taxonomy" id="1394984"/>
    <lineage>
        <taxon>Eukaryota</taxon>
        <taxon>Metamonada</taxon>
        <taxon>Diplomonadida</taxon>
        <taxon>Hexamitidae</taxon>
        <taxon>Giardiinae</taxon>
        <taxon>Giardia</taxon>
    </lineage>
</organism>
<feature type="transmembrane region" description="Helical" evidence="1">
    <location>
        <begin position="123"/>
        <end position="142"/>
    </location>
</feature>
<evidence type="ECO:0000256" key="1">
    <source>
        <dbReference type="SAM" id="Phobius"/>
    </source>
</evidence>
<dbReference type="OrthoDB" id="48943at2759"/>